<protein>
    <recommendedName>
        <fullName evidence="4">Cupin 2 conserved barrel domain-containing protein</fullName>
    </recommendedName>
</protein>
<comment type="caution">
    <text evidence="2">The sequence shown here is derived from an EMBL/GenBank/DDBJ whole genome shotgun (WGS) entry which is preliminary data.</text>
</comment>
<dbReference type="EMBL" id="NGLE01000001">
    <property type="protein sequence ID" value="OTO09924.1"/>
    <property type="molecule type" value="Genomic_DNA"/>
</dbReference>
<dbReference type="EMBL" id="NGLE02000001">
    <property type="protein sequence ID" value="MEI5995119.1"/>
    <property type="molecule type" value="Genomic_DNA"/>
</dbReference>
<dbReference type="RefSeq" id="WP_086329536.1">
    <property type="nucleotide sequence ID" value="NZ_NGLE02000001.1"/>
</dbReference>
<sequence>MDASHKSKKHQPNIVKQTEAISIKKANGTEVDYYLFDAFEIHTNVIPAGCVQDWHVHKKIEEIIVINKGCILLEWLETDIIKEEVRSGEIIRMNSSIHRISNKGESEAICTIFRFVSPIEDQSEVIKNDKKSYSSEEIKQKILANKTIL</sequence>
<organism evidence="2">
    <name type="scientific">Candidatus Enterococcus mansonii</name>
    <dbReference type="NCBI Taxonomy" id="1834181"/>
    <lineage>
        <taxon>Bacteria</taxon>
        <taxon>Bacillati</taxon>
        <taxon>Bacillota</taxon>
        <taxon>Bacilli</taxon>
        <taxon>Lactobacillales</taxon>
        <taxon>Enterococcaceae</taxon>
        <taxon>Enterococcus</taxon>
    </lineage>
</organism>
<proteinExistence type="predicted"/>
<evidence type="ECO:0008006" key="4">
    <source>
        <dbReference type="Google" id="ProtNLM"/>
    </source>
</evidence>
<dbReference type="InterPro" id="IPR011051">
    <property type="entry name" value="RmlC_Cupin_sf"/>
</dbReference>
<dbReference type="OrthoDB" id="1654318at2"/>
<gene>
    <name evidence="2" type="ORF">A5880_000607</name>
    <name evidence="1" type="ORF">A5880_002709</name>
</gene>
<dbReference type="AlphaFoldDB" id="A0A242CI56"/>
<reference evidence="1 3" key="2">
    <citation type="submission" date="2018-07" db="EMBL/GenBank/DDBJ databases">
        <title>The Genome Sequence of Enterococcus sp. DIV0659b.</title>
        <authorList>
            <consortium name="The Broad Institute Genomics Platform"/>
            <consortium name="The Broad Institute Genomic Center for Infectious Diseases"/>
            <person name="Earl A."/>
            <person name="Manson A."/>
            <person name="Schwartman J."/>
            <person name="Gilmore M."/>
            <person name="Abouelleil A."/>
            <person name="Cao P."/>
            <person name="Chapman S."/>
            <person name="Cusick C."/>
            <person name="Shea T."/>
            <person name="Young S."/>
            <person name="Neafsey D."/>
            <person name="Nusbaum C."/>
            <person name="Birren B."/>
        </authorList>
    </citation>
    <scope>NUCLEOTIDE SEQUENCE [LARGE SCALE GENOMIC DNA]</scope>
    <source>
        <strain evidence="1 3">4G2_DIV0659</strain>
    </source>
</reference>
<dbReference type="CDD" id="cd02208">
    <property type="entry name" value="cupin_RmlC-like"/>
    <property type="match status" value="1"/>
</dbReference>
<name>A0A242CI56_9ENTE</name>
<dbReference type="STRING" id="1834181.A5880_000607"/>
<accession>A0A242CI56</accession>
<keyword evidence="3" id="KW-1185">Reference proteome</keyword>
<evidence type="ECO:0000313" key="1">
    <source>
        <dbReference type="EMBL" id="MEI5995119.1"/>
    </source>
</evidence>
<evidence type="ECO:0000313" key="3">
    <source>
        <dbReference type="Proteomes" id="UP000195139"/>
    </source>
</evidence>
<dbReference type="SUPFAM" id="SSF51182">
    <property type="entry name" value="RmlC-like cupins"/>
    <property type="match status" value="1"/>
</dbReference>
<dbReference type="Proteomes" id="UP000195139">
    <property type="component" value="Unassembled WGS sequence"/>
</dbReference>
<dbReference type="InterPro" id="IPR014710">
    <property type="entry name" value="RmlC-like_jellyroll"/>
</dbReference>
<dbReference type="Gene3D" id="2.60.120.10">
    <property type="entry name" value="Jelly Rolls"/>
    <property type="match status" value="1"/>
</dbReference>
<reference evidence="2" key="1">
    <citation type="submission" date="2017-05" db="EMBL/GenBank/DDBJ databases">
        <title>The Genome Sequence of Enterococcus sp. 4G2_DIV0659.</title>
        <authorList>
            <consortium name="The Broad Institute Genomics Platform"/>
            <consortium name="The Broad Institute Genomic Center for Infectious Diseases"/>
            <person name="Earl A."/>
            <person name="Manson A."/>
            <person name="Schwartman J."/>
            <person name="Gilmore M."/>
            <person name="Abouelleil A."/>
            <person name="Cao P."/>
            <person name="Chapman S."/>
            <person name="Cusick C."/>
            <person name="Shea T."/>
            <person name="Young S."/>
            <person name="Neafsey D."/>
            <person name="Nusbaum C."/>
            <person name="Birren B."/>
        </authorList>
    </citation>
    <scope>NUCLEOTIDE SEQUENCE [LARGE SCALE GENOMIC DNA]</scope>
    <source>
        <strain evidence="2">4G2_DIV0659</strain>
    </source>
</reference>
<evidence type="ECO:0000313" key="2">
    <source>
        <dbReference type="EMBL" id="OTO09924.1"/>
    </source>
</evidence>